<dbReference type="Proteomes" id="UP000595140">
    <property type="component" value="Unassembled WGS sequence"/>
</dbReference>
<dbReference type="PANTHER" id="PTHR31442:SF29">
    <property type="entry name" value="HOMEODOMAIN-LIKE SUPERFAMILY PROTEIN"/>
    <property type="match status" value="1"/>
</dbReference>
<name>A0A484LM33_9ASTE</name>
<protein>
    <recommendedName>
        <fullName evidence="6">Myb-like domain-containing protein</fullName>
    </recommendedName>
</protein>
<proteinExistence type="predicted"/>
<sequence>MQNGAISFIEKPVSANALTCLWRFLTSQGKGEVRCSAMEVPVEIISSPPAAAVPPGCPRGHGRTAAGSRGGGSEPGVAVKKKMVWTDPLHFKFLDAVNTLGIENAVPKNILKAMNVKGLTRENVASHLQKYRQFLRRNIQELQNGLLSGAGYQPRFAPKRVSRFAKLEQLFTHAQLEAASAAVSPSPSAGNTSCAAPPLSSHDESLFYRGWTRDPIAGNANSHYPSPETFFPNGSGEYESSSSCFGNFSVVPGNVEQSQNMAAAAGCYYDSVLPENDDLLSGVLNFIGESEDVGDGEGYSSTCSYSTPPQYLVPQFGESDMMQVSPQQDFPMDFPAAFGGWGENYVTYAAAQNPICEFSMQNMTDNNSGGYQFNLYYPNNYQQVGNEEALMMQKYNPEEGVGFDQWYDYSQWLTQPFLQRDNEDDAFVQSIFAANPYGVGAAANAQAFF</sequence>
<evidence type="ECO:0000256" key="2">
    <source>
        <dbReference type="ARBA" id="ARBA00023015"/>
    </source>
</evidence>
<dbReference type="EMBL" id="OOIL02001679">
    <property type="protein sequence ID" value="VFQ77562.1"/>
    <property type="molecule type" value="Genomic_DNA"/>
</dbReference>
<evidence type="ECO:0000256" key="5">
    <source>
        <dbReference type="SAM" id="MobiDB-lite"/>
    </source>
</evidence>
<dbReference type="NCBIfam" id="TIGR01557">
    <property type="entry name" value="myb_SHAQKYF"/>
    <property type="match status" value="1"/>
</dbReference>
<dbReference type="InterPro" id="IPR044841">
    <property type="entry name" value="LUX/BOA-like"/>
</dbReference>
<feature type="domain" description="Myb-like" evidence="6">
    <location>
        <begin position="82"/>
        <end position="132"/>
    </location>
</feature>
<dbReference type="OrthoDB" id="1297892at2759"/>
<accession>A0A484LM33</accession>
<evidence type="ECO:0000256" key="1">
    <source>
        <dbReference type="ARBA" id="ARBA00004123"/>
    </source>
</evidence>
<keyword evidence="8" id="KW-1185">Reference proteome</keyword>
<keyword evidence="2" id="KW-0805">Transcription regulation</keyword>
<dbReference type="AlphaFoldDB" id="A0A484LM33"/>
<keyword evidence="3" id="KW-0804">Transcription</keyword>
<evidence type="ECO:0000256" key="3">
    <source>
        <dbReference type="ARBA" id="ARBA00023163"/>
    </source>
</evidence>
<comment type="subcellular location">
    <subcellularLocation>
        <location evidence="1">Nucleus</location>
    </subcellularLocation>
</comment>
<dbReference type="GO" id="GO:0003700">
    <property type="term" value="F:DNA-binding transcription factor activity"/>
    <property type="evidence" value="ECO:0007669"/>
    <property type="project" value="InterPro"/>
</dbReference>
<evidence type="ECO:0000313" key="7">
    <source>
        <dbReference type="EMBL" id="VFQ77562.1"/>
    </source>
</evidence>
<evidence type="ECO:0000256" key="4">
    <source>
        <dbReference type="ARBA" id="ARBA00023242"/>
    </source>
</evidence>
<gene>
    <name evidence="7" type="ORF">CCAM_LOCUS19338</name>
</gene>
<dbReference type="InterPro" id="IPR006447">
    <property type="entry name" value="Myb_dom_plants"/>
</dbReference>
<dbReference type="SUPFAM" id="SSF46689">
    <property type="entry name" value="Homeodomain-like"/>
    <property type="match status" value="1"/>
</dbReference>
<evidence type="ECO:0000259" key="6">
    <source>
        <dbReference type="Pfam" id="PF00249"/>
    </source>
</evidence>
<dbReference type="PANTHER" id="PTHR31442">
    <property type="entry name" value="HOMEODOMAIN-LIKE SUPERFAMILY PROTEIN-RELATED"/>
    <property type="match status" value="1"/>
</dbReference>
<dbReference type="InterPro" id="IPR009057">
    <property type="entry name" value="Homeodomain-like_sf"/>
</dbReference>
<organism evidence="7 8">
    <name type="scientific">Cuscuta campestris</name>
    <dbReference type="NCBI Taxonomy" id="132261"/>
    <lineage>
        <taxon>Eukaryota</taxon>
        <taxon>Viridiplantae</taxon>
        <taxon>Streptophyta</taxon>
        <taxon>Embryophyta</taxon>
        <taxon>Tracheophyta</taxon>
        <taxon>Spermatophyta</taxon>
        <taxon>Magnoliopsida</taxon>
        <taxon>eudicotyledons</taxon>
        <taxon>Gunneridae</taxon>
        <taxon>Pentapetalae</taxon>
        <taxon>asterids</taxon>
        <taxon>lamiids</taxon>
        <taxon>Solanales</taxon>
        <taxon>Convolvulaceae</taxon>
        <taxon>Cuscuteae</taxon>
        <taxon>Cuscuta</taxon>
        <taxon>Cuscuta subgen. Grammica</taxon>
        <taxon>Cuscuta sect. Cleistogrammica</taxon>
    </lineage>
</organism>
<feature type="region of interest" description="Disordered" evidence="5">
    <location>
        <begin position="53"/>
        <end position="75"/>
    </location>
</feature>
<dbReference type="Gene3D" id="1.10.10.60">
    <property type="entry name" value="Homeodomain-like"/>
    <property type="match status" value="1"/>
</dbReference>
<keyword evidence="4" id="KW-0539">Nucleus</keyword>
<reference evidence="7 8" key="1">
    <citation type="submission" date="2018-04" db="EMBL/GenBank/DDBJ databases">
        <authorList>
            <person name="Vogel A."/>
        </authorList>
    </citation>
    <scope>NUCLEOTIDE SEQUENCE [LARGE SCALE GENOMIC DNA]</scope>
</reference>
<dbReference type="FunFam" id="1.10.10.60:FF:000007">
    <property type="entry name" value="Two-component response regulator"/>
    <property type="match status" value="1"/>
</dbReference>
<evidence type="ECO:0000313" key="8">
    <source>
        <dbReference type="Proteomes" id="UP000595140"/>
    </source>
</evidence>
<dbReference type="InterPro" id="IPR001005">
    <property type="entry name" value="SANT/Myb"/>
</dbReference>
<dbReference type="Pfam" id="PF00249">
    <property type="entry name" value="Myb_DNA-binding"/>
    <property type="match status" value="1"/>
</dbReference>
<dbReference type="GO" id="GO:0000976">
    <property type="term" value="F:transcription cis-regulatory region binding"/>
    <property type="evidence" value="ECO:0007669"/>
    <property type="project" value="UniProtKB-ARBA"/>
</dbReference>
<dbReference type="GO" id="GO:0010597">
    <property type="term" value="P:green leaf volatile biosynthetic process"/>
    <property type="evidence" value="ECO:0007669"/>
    <property type="project" value="UniProtKB-ARBA"/>
</dbReference>
<dbReference type="GO" id="GO:0005634">
    <property type="term" value="C:nucleus"/>
    <property type="evidence" value="ECO:0007669"/>
    <property type="project" value="UniProtKB-SubCell"/>
</dbReference>